<dbReference type="GO" id="GO:0005829">
    <property type="term" value="C:cytosol"/>
    <property type="evidence" value="ECO:0007669"/>
    <property type="project" value="TreeGrafter"/>
</dbReference>
<evidence type="ECO:0000313" key="3">
    <source>
        <dbReference type="EMBL" id="EHA98805.1"/>
    </source>
</evidence>
<dbReference type="GO" id="GO:0000159">
    <property type="term" value="C:protein phosphatase type 2A complex"/>
    <property type="evidence" value="ECO:0007669"/>
    <property type="project" value="InterPro"/>
</dbReference>
<dbReference type="Gene3D" id="1.25.10.10">
    <property type="entry name" value="Leucine-rich Repeat Variant"/>
    <property type="match status" value="1"/>
</dbReference>
<dbReference type="EMBL" id="JH166317">
    <property type="protein sequence ID" value="EHA98805.1"/>
    <property type="molecule type" value="Genomic_DNA"/>
</dbReference>
<dbReference type="STRING" id="10181.G5AP45"/>
<sequence>MSLISKEAAKILPIVFPSLCSDSKIQWNKTIHGLMYNALKLFVEMNRNLFDDGTQQFKAEKLKEKLKMKEREAWVKIENLAKANPQAQKGPKKDRAASGPPPPRKAWKLTAEPMTWSCRVALALGRWPTWLLLVL</sequence>
<evidence type="ECO:0000313" key="4">
    <source>
        <dbReference type="Proteomes" id="UP000006813"/>
    </source>
</evidence>
<dbReference type="InterPro" id="IPR011989">
    <property type="entry name" value="ARM-like"/>
</dbReference>
<protein>
    <submittedName>
        <fullName evidence="3">Serine/threonine-protein phosphatase 2A 56 kDa regulatory subunit delta isoform</fullName>
    </submittedName>
</protein>
<dbReference type="PANTHER" id="PTHR10257">
    <property type="entry name" value="SERINE/THREONINE PROTEIN PHOSPHATASE 2A PP2A REGULATORY SUBUNIT B"/>
    <property type="match status" value="1"/>
</dbReference>
<dbReference type="Pfam" id="PF01603">
    <property type="entry name" value="B56"/>
    <property type="match status" value="1"/>
</dbReference>
<dbReference type="InParanoid" id="G5AP45"/>
<name>G5AP45_HETGA</name>
<reference evidence="3 4" key="1">
    <citation type="journal article" date="2011" name="Nature">
        <title>Genome sequencing reveals insights into physiology and longevity of the naked mole rat.</title>
        <authorList>
            <person name="Kim E.B."/>
            <person name="Fang X."/>
            <person name="Fushan A.A."/>
            <person name="Huang Z."/>
            <person name="Lobanov A.V."/>
            <person name="Han L."/>
            <person name="Marino S.M."/>
            <person name="Sun X."/>
            <person name="Turanov A.A."/>
            <person name="Yang P."/>
            <person name="Yim S.H."/>
            <person name="Zhao X."/>
            <person name="Kasaikina M.V."/>
            <person name="Stoletzki N."/>
            <person name="Peng C."/>
            <person name="Polak P."/>
            <person name="Xiong Z."/>
            <person name="Kiezun A."/>
            <person name="Zhu Y."/>
            <person name="Chen Y."/>
            <person name="Kryukov G.V."/>
            <person name="Zhang Q."/>
            <person name="Peshkin L."/>
            <person name="Yang L."/>
            <person name="Bronson R.T."/>
            <person name="Buffenstein R."/>
            <person name="Wang B."/>
            <person name="Han C."/>
            <person name="Li Q."/>
            <person name="Chen L."/>
            <person name="Zhao W."/>
            <person name="Sunyaev S.R."/>
            <person name="Park T.J."/>
            <person name="Zhang G."/>
            <person name="Wang J."/>
            <person name="Gladyshev V.N."/>
        </authorList>
    </citation>
    <scope>NUCLEOTIDE SEQUENCE [LARGE SCALE GENOMIC DNA]</scope>
</reference>
<dbReference type="InterPro" id="IPR002554">
    <property type="entry name" value="PP2A_B56"/>
</dbReference>
<dbReference type="GO" id="GO:0005634">
    <property type="term" value="C:nucleus"/>
    <property type="evidence" value="ECO:0007669"/>
    <property type="project" value="TreeGrafter"/>
</dbReference>
<dbReference type="SUPFAM" id="SSF48371">
    <property type="entry name" value="ARM repeat"/>
    <property type="match status" value="1"/>
</dbReference>
<dbReference type="GO" id="GO:0072542">
    <property type="term" value="F:protein phosphatase activator activity"/>
    <property type="evidence" value="ECO:0007669"/>
    <property type="project" value="TreeGrafter"/>
</dbReference>
<dbReference type="AlphaFoldDB" id="G5AP45"/>
<evidence type="ECO:0000256" key="2">
    <source>
        <dbReference type="SAM" id="MobiDB-lite"/>
    </source>
</evidence>
<dbReference type="GO" id="GO:0007165">
    <property type="term" value="P:signal transduction"/>
    <property type="evidence" value="ECO:0007669"/>
    <property type="project" value="InterPro"/>
</dbReference>
<organism evidence="3 4">
    <name type="scientific">Heterocephalus glaber</name>
    <name type="common">Naked mole rat</name>
    <dbReference type="NCBI Taxonomy" id="10181"/>
    <lineage>
        <taxon>Eukaryota</taxon>
        <taxon>Metazoa</taxon>
        <taxon>Chordata</taxon>
        <taxon>Craniata</taxon>
        <taxon>Vertebrata</taxon>
        <taxon>Euteleostomi</taxon>
        <taxon>Mammalia</taxon>
        <taxon>Eutheria</taxon>
        <taxon>Euarchontoglires</taxon>
        <taxon>Glires</taxon>
        <taxon>Rodentia</taxon>
        <taxon>Hystricomorpha</taxon>
        <taxon>Bathyergidae</taxon>
        <taxon>Heterocephalus</taxon>
    </lineage>
</organism>
<dbReference type="PANTHER" id="PTHR10257:SF3">
    <property type="entry name" value="SERINE_THREONINE-PROTEIN PHOSPHATASE 2A 56 KDA REGULATORY SUBUNIT GAMMA ISOFORM"/>
    <property type="match status" value="1"/>
</dbReference>
<dbReference type="Proteomes" id="UP000006813">
    <property type="component" value="Unassembled WGS sequence"/>
</dbReference>
<accession>G5AP45</accession>
<proteinExistence type="inferred from homology"/>
<gene>
    <name evidence="3" type="ORF">GW7_04927</name>
</gene>
<comment type="similarity">
    <text evidence="1">Belongs to the phosphatase 2A regulatory subunit B56 family.</text>
</comment>
<evidence type="ECO:0000256" key="1">
    <source>
        <dbReference type="ARBA" id="ARBA00009745"/>
    </source>
</evidence>
<dbReference type="InterPro" id="IPR016024">
    <property type="entry name" value="ARM-type_fold"/>
</dbReference>
<feature type="region of interest" description="Disordered" evidence="2">
    <location>
        <begin position="82"/>
        <end position="106"/>
    </location>
</feature>